<feature type="region of interest" description="Disordered" evidence="1">
    <location>
        <begin position="1"/>
        <end position="21"/>
    </location>
</feature>
<sequence length="118" mass="13357">MWKHTIQSKRGSSARGKTHRTHPLLHESAPVLVFFLFVTQPILGGLTHNLLFHCFGLTNDPNQSVHVISLLQNMLIDVTGSMYFCVGFDVFAFKVTNVNDNCTGWRRWCFGQHVSLPS</sequence>
<name>A0A7S4RLZ5_9STRA</name>
<evidence type="ECO:0000256" key="1">
    <source>
        <dbReference type="SAM" id="MobiDB-lite"/>
    </source>
</evidence>
<organism evidence="2">
    <name type="scientific">Ditylum brightwellii</name>
    <dbReference type="NCBI Taxonomy" id="49249"/>
    <lineage>
        <taxon>Eukaryota</taxon>
        <taxon>Sar</taxon>
        <taxon>Stramenopiles</taxon>
        <taxon>Ochrophyta</taxon>
        <taxon>Bacillariophyta</taxon>
        <taxon>Mediophyceae</taxon>
        <taxon>Lithodesmiophycidae</taxon>
        <taxon>Lithodesmiales</taxon>
        <taxon>Lithodesmiaceae</taxon>
        <taxon>Ditylum</taxon>
    </lineage>
</organism>
<reference evidence="2" key="1">
    <citation type="submission" date="2021-01" db="EMBL/GenBank/DDBJ databases">
        <authorList>
            <person name="Corre E."/>
            <person name="Pelletier E."/>
            <person name="Niang G."/>
            <person name="Scheremetjew M."/>
            <person name="Finn R."/>
            <person name="Kale V."/>
            <person name="Holt S."/>
            <person name="Cochrane G."/>
            <person name="Meng A."/>
            <person name="Brown T."/>
            <person name="Cohen L."/>
        </authorList>
    </citation>
    <scope>NUCLEOTIDE SEQUENCE</scope>
    <source>
        <strain evidence="2">GSO104</strain>
    </source>
</reference>
<dbReference type="EMBL" id="HBNS01025556">
    <property type="protein sequence ID" value="CAE4617233.1"/>
    <property type="molecule type" value="Transcribed_RNA"/>
</dbReference>
<proteinExistence type="predicted"/>
<protein>
    <submittedName>
        <fullName evidence="2">Uncharacterized protein</fullName>
    </submittedName>
</protein>
<evidence type="ECO:0000313" key="2">
    <source>
        <dbReference type="EMBL" id="CAE4617233.1"/>
    </source>
</evidence>
<dbReference type="AlphaFoldDB" id="A0A7S4RLZ5"/>
<accession>A0A7S4RLZ5</accession>
<gene>
    <name evidence="2" type="ORF">DBRI00130_LOCUS20157</name>
</gene>